<dbReference type="EMBL" id="BAAADN010000063">
    <property type="protein sequence ID" value="GAA0473681.1"/>
    <property type="molecule type" value="Genomic_DNA"/>
</dbReference>
<sequence length="142" mass="15502">MLELLILLLKFIYAILESSDPLKQLLHFLVSDHHDSPRLVQTTRDGLPAGDRPSEHTLSSALLYCEVRSNLRESGEIVLGVNTYGLALSRLALGIIFVVSGVGKVFAIGPKTSSIEAFAIALVQFGIPLFIVAAWALECLNW</sequence>
<organism evidence="2 3">
    <name type="scientific">Halococcus dombrowskii</name>
    <dbReference type="NCBI Taxonomy" id="179637"/>
    <lineage>
        <taxon>Archaea</taxon>
        <taxon>Methanobacteriati</taxon>
        <taxon>Methanobacteriota</taxon>
        <taxon>Stenosarchaea group</taxon>
        <taxon>Halobacteria</taxon>
        <taxon>Halobacteriales</taxon>
        <taxon>Halococcaceae</taxon>
        <taxon>Halococcus</taxon>
    </lineage>
</organism>
<gene>
    <name evidence="2" type="ORF">GCM10008985_33040</name>
</gene>
<evidence type="ECO:0000313" key="3">
    <source>
        <dbReference type="Proteomes" id="UP001500962"/>
    </source>
</evidence>
<comment type="caution">
    <text evidence="2">The sequence shown here is derived from an EMBL/GenBank/DDBJ whole genome shotgun (WGS) entry which is preliminary data.</text>
</comment>
<dbReference type="AlphaFoldDB" id="A0AAV3SKC5"/>
<proteinExistence type="predicted"/>
<keyword evidence="1" id="KW-0812">Transmembrane</keyword>
<reference evidence="2" key="1">
    <citation type="journal article" date="2014" name="Int. J. Syst. Evol. Microbiol.">
        <title>Complete genome sequence of Corynebacterium casei LMG S-19264T (=DSM 44701T), isolated from a smear-ripened cheese.</title>
        <authorList>
            <consortium name="US DOE Joint Genome Institute (JGI-PGF)"/>
            <person name="Walter F."/>
            <person name="Albersmeier A."/>
            <person name="Kalinowski J."/>
            <person name="Ruckert C."/>
        </authorList>
    </citation>
    <scope>NUCLEOTIDE SEQUENCE</scope>
    <source>
        <strain evidence="2">JCM 12289</strain>
    </source>
</reference>
<protein>
    <recommendedName>
        <fullName evidence="4">MAPEG family protein</fullName>
    </recommendedName>
</protein>
<keyword evidence="1" id="KW-1133">Transmembrane helix</keyword>
<feature type="transmembrane region" description="Helical" evidence="1">
    <location>
        <begin position="87"/>
        <end position="106"/>
    </location>
</feature>
<accession>A0AAV3SKC5</accession>
<name>A0AAV3SKC5_HALDO</name>
<evidence type="ECO:0008006" key="4">
    <source>
        <dbReference type="Google" id="ProtNLM"/>
    </source>
</evidence>
<feature type="transmembrane region" description="Helical" evidence="1">
    <location>
        <begin position="118"/>
        <end position="137"/>
    </location>
</feature>
<evidence type="ECO:0000256" key="1">
    <source>
        <dbReference type="SAM" id="Phobius"/>
    </source>
</evidence>
<dbReference type="Proteomes" id="UP001500962">
    <property type="component" value="Unassembled WGS sequence"/>
</dbReference>
<evidence type="ECO:0000313" key="2">
    <source>
        <dbReference type="EMBL" id="GAA0473681.1"/>
    </source>
</evidence>
<keyword evidence="1" id="KW-0472">Membrane</keyword>
<reference evidence="2" key="2">
    <citation type="submission" date="2023-12" db="EMBL/GenBank/DDBJ databases">
        <authorList>
            <person name="Sun Q."/>
            <person name="Inoue M."/>
        </authorList>
    </citation>
    <scope>NUCLEOTIDE SEQUENCE</scope>
    <source>
        <strain evidence="2">JCM 12289</strain>
    </source>
</reference>